<dbReference type="SUPFAM" id="SSF54637">
    <property type="entry name" value="Thioesterase/thiol ester dehydrase-isomerase"/>
    <property type="match status" value="1"/>
</dbReference>
<dbReference type="Pfam" id="PF22636">
    <property type="entry name" value="FlK"/>
    <property type="match status" value="1"/>
</dbReference>
<dbReference type="Proteomes" id="UP000584824">
    <property type="component" value="Unassembled WGS sequence"/>
</dbReference>
<proteinExistence type="predicted"/>
<dbReference type="EMBL" id="JACIDU010000003">
    <property type="protein sequence ID" value="MBB4102610.1"/>
    <property type="molecule type" value="Genomic_DNA"/>
</dbReference>
<dbReference type="InterPro" id="IPR054485">
    <property type="entry name" value="FlK-like_dom"/>
</dbReference>
<accession>A0A7W6JZX0</accession>
<dbReference type="PANTHER" id="PTHR36934:SF1">
    <property type="entry name" value="THIOESTERASE DOMAIN-CONTAINING PROTEIN"/>
    <property type="match status" value="1"/>
</dbReference>
<comment type="caution">
    <text evidence="3">The sequence shown here is derived from an EMBL/GenBank/DDBJ whole genome shotgun (WGS) entry which is preliminary data.</text>
</comment>
<evidence type="ECO:0000313" key="4">
    <source>
        <dbReference type="Proteomes" id="UP000584824"/>
    </source>
</evidence>
<dbReference type="EC" id="3.1.2.29" evidence="3"/>
<feature type="active site" evidence="1">
    <location>
        <position position="50"/>
    </location>
</feature>
<dbReference type="PANTHER" id="PTHR36934">
    <property type="entry name" value="BLR0278 PROTEIN"/>
    <property type="match status" value="1"/>
</dbReference>
<keyword evidence="4" id="KW-1185">Reference proteome</keyword>
<evidence type="ECO:0000313" key="3">
    <source>
        <dbReference type="EMBL" id="MBB4102610.1"/>
    </source>
</evidence>
<evidence type="ECO:0000259" key="2">
    <source>
        <dbReference type="Pfam" id="PF22636"/>
    </source>
</evidence>
<dbReference type="CDD" id="cd03440">
    <property type="entry name" value="hot_dog"/>
    <property type="match status" value="1"/>
</dbReference>
<keyword evidence="3" id="KW-0378">Hydrolase</keyword>
<sequence>MRSILTIGDHTSHSFTVTREKTVPFLYPESAEFQEIPEVFATGYMVGLMEWACILSLKPALEEGEGCLGVLIDVTHEAATLPGQTVTVEATVTSIEGSGMWWPVMRST</sequence>
<feature type="active site" evidence="1">
    <location>
        <position position="42"/>
    </location>
</feature>
<dbReference type="PIRSF" id="PIRSF014972">
    <property type="entry name" value="FlK"/>
    <property type="match status" value="1"/>
</dbReference>
<gene>
    <name evidence="3" type="ORF">GGQ66_001145</name>
</gene>
<organism evidence="3 4">
    <name type="scientific">Allorhizobium borbori</name>
    <dbReference type="NCBI Taxonomy" id="485907"/>
    <lineage>
        <taxon>Bacteria</taxon>
        <taxon>Pseudomonadati</taxon>
        <taxon>Pseudomonadota</taxon>
        <taxon>Alphaproteobacteria</taxon>
        <taxon>Hyphomicrobiales</taxon>
        <taxon>Rhizobiaceae</taxon>
        <taxon>Rhizobium/Agrobacterium group</taxon>
        <taxon>Allorhizobium</taxon>
    </lineage>
</organism>
<dbReference type="AlphaFoldDB" id="A0A7W6JZX0"/>
<feature type="active site" evidence="1">
    <location>
        <position position="76"/>
    </location>
</feature>
<name>A0A7W6JZX0_9HYPH</name>
<dbReference type="InterPro" id="IPR025540">
    <property type="entry name" value="FlK"/>
</dbReference>
<protein>
    <submittedName>
        <fullName evidence="3">Fluoroacetyl-CoA thioesterase</fullName>
        <ecNumber evidence="3">3.1.2.29</ecNumber>
    </submittedName>
</protein>
<evidence type="ECO:0000256" key="1">
    <source>
        <dbReference type="PIRSR" id="PIRSR014972-1"/>
    </source>
</evidence>
<dbReference type="InterPro" id="IPR029069">
    <property type="entry name" value="HotDog_dom_sf"/>
</dbReference>
<feature type="domain" description="Fluoroacetyl-CoA-specific thioesterase-like" evidence="2">
    <location>
        <begin position="32"/>
        <end position="101"/>
    </location>
</feature>
<dbReference type="Gene3D" id="3.10.129.10">
    <property type="entry name" value="Hotdog Thioesterase"/>
    <property type="match status" value="1"/>
</dbReference>
<dbReference type="RefSeq" id="WP_237358796.1">
    <property type="nucleotide sequence ID" value="NZ_JACIDU010000003.1"/>
</dbReference>
<reference evidence="3 4" key="1">
    <citation type="submission" date="2020-08" db="EMBL/GenBank/DDBJ databases">
        <title>Genomic Encyclopedia of Type Strains, Phase IV (KMG-IV): sequencing the most valuable type-strain genomes for metagenomic binning, comparative biology and taxonomic classification.</title>
        <authorList>
            <person name="Goeker M."/>
        </authorList>
    </citation>
    <scope>NUCLEOTIDE SEQUENCE [LARGE SCALE GENOMIC DNA]</scope>
    <source>
        <strain evidence="3 4">DSM 26385</strain>
    </source>
</reference>
<dbReference type="GO" id="GO:0016787">
    <property type="term" value="F:hydrolase activity"/>
    <property type="evidence" value="ECO:0007669"/>
    <property type="project" value="UniProtKB-KW"/>
</dbReference>